<dbReference type="Proteomes" id="UP000286287">
    <property type="component" value="Unassembled WGS sequence"/>
</dbReference>
<evidence type="ECO:0000313" key="2">
    <source>
        <dbReference type="Proteomes" id="UP000286287"/>
    </source>
</evidence>
<gene>
    <name evidence="1" type="ORF">D3875_21590</name>
</gene>
<accession>A0A418UZP2</accession>
<evidence type="ECO:0000313" key="1">
    <source>
        <dbReference type="EMBL" id="RJF68938.1"/>
    </source>
</evidence>
<proteinExistence type="predicted"/>
<sequence length="281" mass="30556">MPLILKGLNQAGGQRDVNFTPDNQQVRTHRGHAVKVVLLGAALSGLANAASYRMTSFVVVGTQPRPAFAWCDARDRILAVTAPSPALSGPDDVRGVSLLRWLKNKPVASNFHYKLGPLEGAAGSTYIGLTPAGFRATRDLTSRYFVHLSNVESPAGMGYRMQRVVRFKTMQGENTCRYVPNAAFMGATAKRTVIVWDEGDAITYATRNFDGTPGVYVTGGRKTRSVEGRATYDFRTEDGFQYRVIIDDDGPGTGAAVHVFRKGSLKSRESFLAYSISTPTP</sequence>
<dbReference type="RefSeq" id="WP_119766805.1">
    <property type="nucleotide sequence ID" value="NZ_QYUJ01000030.1"/>
</dbReference>
<name>A0A418UZP2_9DEIO</name>
<organism evidence="1 2">
    <name type="scientific">Deinococcus cavernae</name>
    <dbReference type="NCBI Taxonomy" id="2320857"/>
    <lineage>
        <taxon>Bacteria</taxon>
        <taxon>Thermotogati</taxon>
        <taxon>Deinococcota</taxon>
        <taxon>Deinococci</taxon>
        <taxon>Deinococcales</taxon>
        <taxon>Deinococcaceae</taxon>
        <taxon>Deinococcus</taxon>
    </lineage>
</organism>
<protein>
    <submittedName>
        <fullName evidence="1">Uncharacterized protein</fullName>
    </submittedName>
</protein>
<comment type="caution">
    <text evidence="1">The sequence shown here is derived from an EMBL/GenBank/DDBJ whole genome shotgun (WGS) entry which is preliminary data.</text>
</comment>
<reference evidence="1 2" key="1">
    <citation type="submission" date="2018-09" db="EMBL/GenBank/DDBJ databases">
        <authorList>
            <person name="Zhu H."/>
        </authorList>
    </citation>
    <scope>NUCLEOTIDE SEQUENCE [LARGE SCALE GENOMIC DNA]</scope>
    <source>
        <strain evidence="1 2">K2S05-167</strain>
    </source>
</reference>
<dbReference type="AlphaFoldDB" id="A0A418UZP2"/>
<dbReference type="EMBL" id="QYUJ01000030">
    <property type="protein sequence ID" value="RJF68938.1"/>
    <property type="molecule type" value="Genomic_DNA"/>
</dbReference>
<dbReference type="OrthoDB" id="65743at2"/>
<keyword evidence="2" id="KW-1185">Reference proteome</keyword>